<dbReference type="PANTHER" id="PTHR44835">
    <property type="entry name" value="UDP-N-ACETYLGLUCOSAMINE--PEPTIDE N-ACETYLGLUCOSAMINYLTRANSFERASE SPINDLY-RELATED"/>
    <property type="match status" value="1"/>
</dbReference>
<dbReference type="Pfam" id="PF13844">
    <property type="entry name" value="Glyco_transf_41"/>
    <property type="match status" value="2"/>
</dbReference>
<evidence type="ECO:0000256" key="8">
    <source>
        <dbReference type="PROSITE-ProRule" id="PRU00339"/>
    </source>
</evidence>
<dbReference type="InterPro" id="IPR029489">
    <property type="entry name" value="OGT/SEC/SPY_C"/>
</dbReference>
<dbReference type="InterPro" id="IPR019734">
    <property type="entry name" value="TPR_rpt"/>
</dbReference>
<dbReference type="Proteomes" id="UP000521868">
    <property type="component" value="Unassembled WGS sequence"/>
</dbReference>
<feature type="repeat" description="TPR" evidence="8">
    <location>
        <begin position="160"/>
        <end position="193"/>
    </location>
</feature>
<dbReference type="AlphaFoldDB" id="A0A7X6DGB7"/>
<dbReference type="PROSITE" id="PS50005">
    <property type="entry name" value="TPR"/>
    <property type="match status" value="3"/>
</dbReference>
<feature type="domain" description="O-GlcNAc transferase C-terminal" evidence="9">
    <location>
        <begin position="446"/>
        <end position="620"/>
    </location>
</feature>
<comment type="caution">
    <text evidence="10">The sequence shown here is derived from an EMBL/GenBank/DDBJ whole genome shotgun (WGS) entry which is preliminary data.</text>
</comment>
<protein>
    <recommendedName>
        <fullName evidence="3">protein O-GlcNAc transferase</fullName>
        <ecNumber evidence="3">2.4.1.255</ecNumber>
    </recommendedName>
</protein>
<evidence type="ECO:0000256" key="5">
    <source>
        <dbReference type="ARBA" id="ARBA00022679"/>
    </source>
</evidence>
<dbReference type="Gene3D" id="1.25.40.10">
    <property type="entry name" value="Tetratricopeptide repeat domain"/>
    <property type="match status" value="3"/>
</dbReference>
<feature type="domain" description="O-GlcNAc transferase C-terminal" evidence="9">
    <location>
        <begin position="274"/>
        <end position="423"/>
    </location>
</feature>
<dbReference type="InterPro" id="IPR051939">
    <property type="entry name" value="Glycosyltr_41/O-GlcNAc_trsf"/>
</dbReference>
<evidence type="ECO:0000256" key="3">
    <source>
        <dbReference type="ARBA" id="ARBA00011970"/>
    </source>
</evidence>
<evidence type="ECO:0000256" key="1">
    <source>
        <dbReference type="ARBA" id="ARBA00004922"/>
    </source>
</evidence>
<sequence>MFKNLLKTLNVGQPAPIPAPGEAAEHLIATGNAAEDAGRLEEAHACYRQAVALAPALPKAHLNLGIAREALGDAAGAKASYEQVLALEPGHPFGAYNLAKLHFVEHRPGPAEDLLRQALAGKPDFTDAWVLLSNVLDARGKTGEAAEAIEQALARKPDYAGALYNQATILRRLGRLDEAEAAVARAIALAPEPQYLGLHSALLAAQGFAEQALEPLRRAIALQPHRFDLRSNELFLLNLVEGTGVQELWERHRALGAEVEAAVPALPLPSRDPRKPRLRLGLVSGDLRAHPVTLFLLPVLERLTRERFEVFCYCSTANQDEFTSRVRALSDRWIDVAEWTDARLTETIAADAIDMLIDLGGHSGDVRLGVFVGKPAPVQLTWLGYLNTTGLTRMDYRLSDTRCDPPDLSQPRHSEQLLLLPHSQWCFRPFVTVEPALTAPCERNGHVTFGSFNKVVKLTRGLALRWGRLLHSLPTARLLVADVGSAKRRAALLSAIVEGGGAADRVEFAPRVDLHAYYRLMDRVDIALDSYPYGGGTTTFDALWMGVPVLTATGELPASRSAASILEALGLDEWIAPGIDQYEALAIERAAGVDEIARLRRTLRERLRSSPLMDEEAFTAAFEAALERAWRERAT</sequence>
<comment type="pathway">
    <text evidence="1">Protein modification; protein glycosylation.</text>
</comment>
<organism evidence="10 11">
    <name type="scientific">Ramlibacter lithotrophicus</name>
    <dbReference type="NCBI Taxonomy" id="2606681"/>
    <lineage>
        <taxon>Bacteria</taxon>
        <taxon>Pseudomonadati</taxon>
        <taxon>Pseudomonadota</taxon>
        <taxon>Betaproteobacteria</taxon>
        <taxon>Burkholderiales</taxon>
        <taxon>Comamonadaceae</taxon>
        <taxon>Ramlibacter</taxon>
    </lineage>
</organism>
<evidence type="ECO:0000259" key="9">
    <source>
        <dbReference type="Pfam" id="PF13844"/>
    </source>
</evidence>
<dbReference type="Pfam" id="PF13414">
    <property type="entry name" value="TPR_11"/>
    <property type="match status" value="1"/>
</dbReference>
<keyword evidence="11" id="KW-1185">Reference proteome</keyword>
<gene>
    <name evidence="10" type="ORF">RAMLITH_12480</name>
</gene>
<proteinExistence type="inferred from homology"/>
<keyword evidence="4" id="KW-0328">Glycosyltransferase</keyword>
<evidence type="ECO:0000256" key="2">
    <source>
        <dbReference type="ARBA" id="ARBA00005386"/>
    </source>
</evidence>
<feature type="repeat" description="TPR" evidence="8">
    <location>
        <begin position="58"/>
        <end position="91"/>
    </location>
</feature>
<keyword evidence="7 8" id="KW-0802">TPR repeat</keyword>
<keyword evidence="6" id="KW-0677">Repeat</keyword>
<evidence type="ECO:0000313" key="11">
    <source>
        <dbReference type="Proteomes" id="UP000521868"/>
    </source>
</evidence>
<dbReference type="SUPFAM" id="SSF48452">
    <property type="entry name" value="TPR-like"/>
    <property type="match status" value="1"/>
</dbReference>
<keyword evidence="5" id="KW-0808">Transferase</keyword>
<dbReference type="SMART" id="SM00028">
    <property type="entry name" value="TPR"/>
    <property type="match status" value="5"/>
</dbReference>
<dbReference type="RefSeq" id="WP_168107774.1">
    <property type="nucleotide sequence ID" value="NZ_VTOX01000004.1"/>
</dbReference>
<dbReference type="Gene3D" id="3.40.50.2000">
    <property type="entry name" value="Glycogen Phosphorylase B"/>
    <property type="match status" value="1"/>
</dbReference>
<evidence type="ECO:0000256" key="7">
    <source>
        <dbReference type="ARBA" id="ARBA00022803"/>
    </source>
</evidence>
<dbReference type="PANTHER" id="PTHR44835:SF1">
    <property type="entry name" value="PROTEIN O-GLCNAC TRANSFERASE"/>
    <property type="match status" value="1"/>
</dbReference>
<name>A0A7X6DGB7_9BURK</name>
<accession>A0A7X6DGB7</accession>
<dbReference type="InterPro" id="IPR011990">
    <property type="entry name" value="TPR-like_helical_dom_sf"/>
</dbReference>
<dbReference type="Pfam" id="PF13432">
    <property type="entry name" value="TPR_16"/>
    <property type="match status" value="1"/>
</dbReference>
<evidence type="ECO:0000256" key="4">
    <source>
        <dbReference type="ARBA" id="ARBA00022676"/>
    </source>
</evidence>
<evidence type="ECO:0000256" key="6">
    <source>
        <dbReference type="ARBA" id="ARBA00022737"/>
    </source>
</evidence>
<reference evidence="10 11" key="1">
    <citation type="journal article" date="2020" name="Nature">
        <title>Bacterial chemolithoautotrophy via manganese oxidation.</title>
        <authorList>
            <person name="Yu H."/>
            <person name="Leadbetter J.R."/>
        </authorList>
    </citation>
    <scope>NUCLEOTIDE SEQUENCE [LARGE SCALE GENOMIC DNA]</scope>
    <source>
        <strain evidence="10 11">RBP-1</strain>
    </source>
</reference>
<comment type="similarity">
    <text evidence="2">Belongs to the glycosyltransferase 41 family. O-GlcNAc transferase subfamily.</text>
</comment>
<dbReference type="EMBL" id="VTOX01000004">
    <property type="protein sequence ID" value="NKE66642.1"/>
    <property type="molecule type" value="Genomic_DNA"/>
</dbReference>
<dbReference type="EC" id="2.4.1.255" evidence="3"/>
<feature type="repeat" description="TPR" evidence="8">
    <location>
        <begin position="126"/>
        <end position="159"/>
    </location>
</feature>
<dbReference type="GO" id="GO:0097363">
    <property type="term" value="F:protein O-acetylglucosaminyltransferase activity"/>
    <property type="evidence" value="ECO:0007669"/>
    <property type="project" value="UniProtKB-EC"/>
</dbReference>
<evidence type="ECO:0000313" key="10">
    <source>
        <dbReference type="EMBL" id="NKE66642.1"/>
    </source>
</evidence>
<dbReference type="Gene3D" id="3.40.50.11380">
    <property type="match status" value="1"/>
</dbReference>